<keyword evidence="3 6" id="KW-0808">Transferase</keyword>
<reference evidence="6 7" key="1">
    <citation type="submission" date="2023-09" db="EMBL/GenBank/DDBJ databases">
        <authorList>
            <person name="Rey-Velasco X."/>
        </authorList>
    </citation>
    <scope>NUCLEOTIDE SEQUENCE [LARGE SCALE GENOMIC DNA]</scope>
    <source>
        <strain evidence="6 7">F394</strain>
    </source>
</reference>
<name>A0ABU3BPK3_9BACT</name>
<organism evidence="6 7">
    <name type="scientific">Rubrivirga litoralis</name>
    <dbReference type="NCBI Taxonomy" id="3075598"/>
    <lineage>
        <taxon>Bacteria</taxon>
        <taxon>Pseudomonadati</taxon>
        <taxon>Rhodothermota</taxon>
        <taxon>Rhodothermia</taxon>
        <taxon>Rhodothermales</taxon>
        <taxon>Rubricoccaceae</taxon>
        <taxon>Rubrivirga</taxon>
    </lineage>
</organism>
<dbReference type="Gene3D" id="3.40.50.2000">
    <property type="entry name" value="Glycogen Phosphorylase B"/>
    <property type="match status" value="2"/>
</dbReference>
<evidence type="ECO:0000259" key="5">
    <source>
        <dbReference type="Pfam" id="PF13439"/>
    </source>
</evidence>
<dbReference type="InterPro" id="IPR028098">
    <property type="entry name" value="Glyco_trans_4-like_N"/>
</dbReference>
<evidence type="ECO:0000313" key="6">
    <source>
        <dbReference type="EMBL" id="MDT0631209.1"/>
    </source>
</evidence>
<dbReference type="GO" id="GO:0016757">
    <property type="term" value="F:glycosyltransferase activity"/>
    <property type="evidence" value="ECO:0007669"/>
    <property type="project" value="UniProtKB-KW"/>
</dbReference>
<dbReference type="PANTHER" id="PTHR12526:SF640">
    <property type="entry name" value="COLANIC ACID BIOSYNTHESIS GLYCOSYLTRANSFERASE WCAL-RELATED"/>
    <property type="match status" value="1"/>
</dbReference>
<feature type="domain" description="Glycosyltransferase subfamily 4-like N-terminal" evidence="5">
    <location>
        <begin position="53"/>
        <end position="175"/>
    </location>
</feature>
<protein>
    <submittedName>
        <fullName evidence="6">Glycosyltransferase family 4 protein</fullName>
        <ecNumber evidence="6">2.4.-.-</ecNumber>
    </submittedName>
</protein>
<evidence type="ECO:0000256" key="3">
    <source>
        <dbReference type="ARBA" id="ARBA00022679"/>
    </source>
</evidence>
<dbReference type="PANTHER" id="PTHR12526">
    <property type="entry name" value="GLYCOSYLTRANSFERASE"/>
    <property type="match status" value="1"/>
</dbReference>
<dbReference type="Proteomes" id="UP001267426">
    <property type="component" value="Unassembled WGS sequence"/>
</dbReference>
<evidence type="ECO:0000256" key="2">
    <source>
        <dbReference type="ARBA" id="ARBA00022676"/>
    </source>
</evidence>
<dbReference type="EC" id="2.4.-.-" evidence="6"/>
<dbReference type="CDD" id="cd03801">
    <property type="entry name" value="GT4_PimA-like"/>
    <property type="match status" value="1"/>
</dbReference>
<sequence>MRLLALVTDAWGGRGGIAKVNRDFLAAFAEHPAVDEVVVLPRVIVEAPGPTPPGVDYRTEAAGGAAAFLRAFGAVLARGGYDGVVGGHLNLTPLAAVAAMRARAPWFFIVHGVDGWGPEHWPQSYGAGREAAVRWAVQRADAFVSVSDLTRQRFSQWMGVPAERGVVIPNSVDVSAFGVGPKRTDLLERYGLGGKTVVMTLARLSAAEQYKGIDETLEALPALVPEFPDLAYLVCGSGDDRERLEAKARALGLGDRVVFAGYVAEDEKADHYRLADAFSMPGRGEGFGIVYLEALACGVPVVASSADASREAVLNGEIGTIVDPDDPASVVDGLRTALRQPAGVPDRLDHFSAARFADRWRSVVDRVFLPA</sequence>
<comment type="caution">
    <text evidence="6">The sequence shown here is derived from an EMBL/GenBank/DDBJ whole genome shotgun (WGS) entry which is preliminary data.</text>
</comment>
<gene>
    <name evidence="6" type="ORF">RM540_05545</name>
</gene>
<evidence type="ECO:0000256" key="1">
    <source>
        <dbReference type="ARBA" id="ARBA00009481"/>
    </source>
</evidence>
<accession>A0ABU3BPK3</accession>
<dbReference type="EMBL" id="JAVRHT010000009">
    <property type="protein sequence ID" value="MDT0631209.1"/>
    <property type="molecule type" value="Genomic_DNA"/>
</dbReference>
<comment type="similarity">
    <text evidence="1">Belongs to the glycosyltransferase group 1 family. Glycosyltransferase 4 subfamily.</text>
</comment>
<keyword evidence="2 6" id="KW-0328">Glycosyltransferase</keyword>
<feature type="domain" description="Glycosyl transferase family 1" evidence="4">
    <location>
        <begin position="205"/>
        <end position="341"/>
    </location>
</feature>
<keyword evidence="7" id="KW-1185">Reference proteome</keyword>
<evidence type="ECO:0000259" key="4">
    <source>
        <dbReference type="Pfam" id="PF00534"/>
    </source>
</evidence>
<dbReference type="SUPFAM" id="SSF53756">
    <property type="entry name" value="UDP-Glycosyltransferase/glycogen phosphorylase"/>
    <property type="match status" value="1"/>
</dbReference>
<dbReference type="InterPro" id="IPR001296">
    <property type="entry name" value="Glyco_trans_1"/>
</dbReference>
<proteinExistence type="inferred from homology"/>
<dbReference type="Pfam" id="PF00534">
    <property type="entry name" value="Glycos_transf_1"/>
    <property type="match status" value="1"/>
</dbReference>
<dbReference type="Pfam" id="PF13439">
    <property type="entry name" value="Glyco_transf_4"/>
    <property type="match status" value="1"/>
</dbReference>
<dbReference type="RefSeq" id="WP_311662552.1">
    <property type="nucleotide sequence ID" value="NZ_JAVRHT010000009.1"/>
</dbReference>
<evidence type="ECO:0000313" key="7">
    <source>
        <dbReference type="Proteomes" id="UP001267426"/>
    </source>
</evidence>